<accession>A0A2J7ZXU5</accession>
<feature type="region of interest" description="Disordered" evidence="1">
    <location>
        <begin position="411"/>
        <end position="483"/>
    </location>
</feature>
<feature type="domain" description="Protein kinase" evidence="2">
    <location>
        <begin position="823"/>
        <end position="1004"/>
    </location>
</feature>
<feature type="compositionally biased region" description="Basic and acidic residues" evidence="1">
    <location>
        <begin position="424"/>
        <end position="433"/>
    </location>
</feature>
<feature type="compositionally biased region" description="Polar residues" evidence="1">
    <location>
        <begin position="450"/>
        <end position="461"/>
    </location>
</feature>
<feature type="compositionally biased region" description="Gly residues" evidence="1">
    <location>
        <begin position="987"/>
        <end position="1004"/>
    </location>
</feature>
<dbReference type="AlphaFoldDB" id="A0A2J7ZXU5"/>
<keyword evidence="4" id="KW-1185">Reference proteome</keyword>
<evidence type="ECO:0000313" key="4">
    <source>
        <dbReference type="Proteomes" id="UP000236333"/>
    </source>
</evidence>
<dbReference type="GO" id="GO:0005524">
    <property type="term" value="F:ATP binding"/>
    <property type="evidence" value="ECO:0007669"/>
    <property type="project" value="InterPro"/>
</dbReference>
<sequence length="1004" mass="106151">MVPKPAAESILRGWSEHVELRNYNASALEAMMLKVEWRPKFIAAFASVGVGELTVGLMIHKMEERKSVIAAPIVAPIVGPIVAHPQGHAGAVAGPGPGSTGTGDRHSPRRLLCSALPRTPTAQDALMWTTPTTNHSSYNYWEPASVRPWDFADPADKASGGLAAAIIEHQEAADITYNEAPRQALSTRVTLPQSYGSPVTTRTRRLREVFPTCRDMPGSGAAASSSSPGVSFRADLMLTVDDEQQQPQQQQRKRPAAGEGGGEGEEEAPDDLRASKRRCVFVGEVKTVQRLMEQVDKPMDLRGAWSDASHRQQHAQARAVISQLYTYMQVWRICYGFISCWYGTWMAYCPPAAAQRGILYLSDAFLASTQHPAPDGTPAATMLGAVAWGQYLALSSANRLADVLPPSMGAAAAGGAAGGSDGGQDAHGDDSQGPRDAGALPGSGDEYPSPRSSVDRASSGSYGERHRQQHGAPGKESTSAAAPLSASLQLSGQLSTGSEGAVLHGVCRGMAAVVKLLGPDNRGLAAYGREVQAYRALEPLQGKAVPVLLAAGHLAAGVHFLATGLVQGTPLSSLVPVPDAVARAAMRALERVHGTSPGFLHGDIRLQNILLAAGADEDTPTCVVLDFGRSRLGGNTQQQEFERAQLRALPGVSLKADLMLTVDDEQQQPQQQQRKRPAAGEGGGEGEEEAPDDLRAHKRRCVLVGEIKTVQRLMEQVDKPMDLRGAWSDASHRQHHAQARAVISQLYTYMQVWRICYGFISCWYGTWLAYCPPAAAEHGILYLSNAFLASTQHPALDGAPAATMLGAVAWVQYLALSSANRLADLSGQLSTGSEGAVLHGLCRGMAAVVKLLGPDDHGLAAYGREVQAYRALEPLQGKAVPVLLAAGHLAAGVHFLATGLVQGSPLSSLVPVPDAVARAAMRALERVHGTSPGFLHGDIRLQNMLLAAGTGEDTPTCVVLDFGRSRLGGNTQQQEHERAQLRALLGAGAGPGPGSAGAGGEFQY</sequence>
<dbReference type="InterPro" id="IPR008266">
    <property type="entry name" value="Tyr_kinase_AS"/>
</dbReference>
<evidence type="ECO:0000259" key="2">
    <source>
        <dbReference type="PROSITE" id="PS50011"/>
    </source>
</evidence>
<dbReference type="InterPro" id="IPR000719">
    <property type="entry name" value="Prot_kinase_dom"/>
</dbReference>
<dbReference type="PANTHER" id="PTHR37171:SF1">
    <property type="entry name" value="SERINE_THREONINE-PROTEIN KINASE YRZF-RELATED"/>
    <property type="match status" value="1"/>
</dbReference>
<dbReference type="PROSITE" id="PS50011">
    <property type="entry name" value="PROTEIN_KINASE_DOM"/>
    <property type="match status" value="1"/>
</dbReference>
<dbReference type="OrthoDB" id="551749at2759"/>
<dbReference type="PANTHER" id="PTHR37171">
    <property type="entry name" value="SERINE/THREONINE-PROTEIN KINASE YRZF-RELATED"/>
    <property type="match status" value="1"/>
</dbReference>
<name>A0A2J7ZXU5_9CHLO</name>
<dbReference type="EMBL" id="PGGS01000335">
    <property type="protein sequence ID" value="PNH05089.1"/>
    <property type="molecule type" value="Genomic_DNA"/>
</dbReference>
<proteinExistence type="predicted"/>
<dbReference type="InterPro" id="IPR052396">
    <property type="entry name" value="Meiotic_Drive_Suppr_Kinase"/>
</dbReference>
<dbReference type="GO" id="GO:0004672">
    <property type="term" value="F:protein kinase activity"/>
    <property type="evidence" value="ECO:0007669"/>
    <property type="project" value="InterPro"/>
</dbReference>
<dbReference type="Proteomes" id="UP000236333">
    <property type="component" value="Unassembled WGS sequence"/>
</dbReference>
<reference evidence="3 4" key="1">
    <citation type="journal article" date="2017" name="Mol. Biol. Evol.">
        <title>The 4-celled Tetrabaena socialis nuclear genome reveals the essential components for genetic control of cell number at the origin of multicellularity in the volvocine lineage.</title>
        <authorList>
            <person name="Featherston J."/>
            <person name="Arakaki Y."/>
            <person name="Hanschen E.R."/>
            <person name="Ferris P.J."/>
            <person name="Michod R.E."/>
            <person name="Olson B.J.S.C."/>
            <person name="Nozaki H."/>
            <person name="Durand P.M."/>
        </authorList>
    </citation>
    <scope>NUCLEOTIDE SEQUENCE [LARGE SCALE GENOMIC DNA]</scope>
    <source>
        <strain evidence="3 4">NIES-571</strain>
    </source>
</reference>
<organism evidence="3 4">
    <name type="scientific">Tetrabaena socialis</name>
    <dbReference type="NCBI Taxonomy" id="47790"/>
    <lineage>
        <taxon>Eukaryota</taxon>
        <taxon>Viridiplantae</taxon>
        <taxon>Chlorophyta</taxon>
        <taxon>core chlorophytes</taxon>
        <taxon>Chlorophyceae</taxon>
        <taxon>CS clade</taxon>
        <taxon>Chlamydomonadales</taxon>
        <taxon>Tetrabaenaceae</taxon>
        <taxon>Tetrabaena</taxon>
    </lineage>
</organism>
<dbReference type="Gene3D" id="1.10.510.10">
    <property type="entry name" value="Transferase(Phosphotransferase) domain 1"/>
    <property type="match status" value="2"/>
</dbReference>
<protein>
    <recommendedName>
        <fullName evidence="2">Protein kinase domain-containing protein</fullName>
    </recommendedName>
</protein>
<evidence type="ECO:0000313" key="3">
    <source>
        <dbReference type="EMBL" id="PNH05089.1"/>
    </source>
</evidence>
<gene>
    <name evidence="3" type="ORF">TSOC_008675</name>
</gene>
<evidence type="ECO:0000256" key="1">
    <source>
        <dbReference type="SAM" id="MobiDB-lite"/>
    </source>
</evidence>
<comment type="caution">
    <text evidence="3">The sequence shown here is derived from an EMBL/GenBank/DDBJ whole genome shotgun (WGS) entry which is preliminary data.</text>
</comment>
<dbReference type="PROSITE" id="PS00109">
    <property type="entry name" value="PROTEIN_KINASE_TYR"/>
    <property type="match status" value="2"/>
</dbReference>
<feature type="region of interest" description="Disordered" evidence="1">
    <location>
        <begin position="88"/>
        <end position="107"/>
    </location>
</feature>
<feature type="region of interest" description="Disordered" evidence="1">
    <location>
        <begin position="664"/>
        <end position="692"/>
    </location>
</feature>
<dbReference type="SUPFAM" id="SSF56112">
    <property type="entry name" value="Protein kinase-like (PK-like)"/>
    <property type="match status" value="2"/>
</dbReference>
<feature type="region of interest" description="Disordered" evidence="1">
    <location>
        <begin position="985"/>
        <end position="1004"/>
    </location>
</feature>
<feature type="region of interest" description="Disordered" evidence="1">
    <location>
        <begin position="242"/>
        <end position="273"/>
    </location>
</feature>
<dbReference type="InterPro" id="IPR011009">
    <property type="entry name" value="Kinase-like_dom_sf"/>
</dbReference>